<dbReference type="Proteomes" id="UP000198287">
    <property type="component" value="Unassembled WGS sequence"/>
</dbReference>
<evidence type="ECO:0000256" key="8">
    <source>
        <dbReference type="PROSITE-ProRule" id="PRU00042"/>
    </source>
</evidence>
<dbReference type="OrthoDB" id="3561125at2759"/>
<dbReference type="InterPro" id="IPR013087">
    <property type="entry name" value="Znf_C2H2_type"/>
</dbReference>
<dbReference type="GO" id="GO:0010468">
    <property type="term" value="P:regulation of gene expression"/>
    <property type="evidence" value="ECO:0007669"/>
    <property type="project" value="TreeGrafter"/>
</dbReference>
<dbReference type="AlphaFoldDB" id="A0A226CZA2"/>
<keyword evidence="2" id="KW-0479">Metal-binding</keyword>
<feature type="domain" description="C2H2-type" evidence="9">
    <location>
        <begin position="98"/>
        <end position="126"/>
    </location>
</feature>
<protein>
    <submittedName>
        <fullName evidence="10">Zinc finger and BTB domain-containing protein 48</fullName>
    </submittedName>
</protein>
<dbReference type="GO" id="GO:0005634">
    <property type="term" value="C:nucleus"/>
    <property type="evidence" value="ECO:0007669"/>
    <property type="project" value="UniProtKB-SubCell"/>
</dbReference>
<keyword evidence="7" id="KW-0539">Nucleus</keyword>
<keyword evidence="6" id="KW-0238">DNA-binding</keyword>
<evidence type="ECO:0000256" key="5">
    <source>
        <dbReference type="ARBA" id="ARBA00022833"/>
    </source>
</evidence>
<comment type="caution">
    <text evidence="10">The sequence shown here is derived from an EMBL/GenBank/DDBJ whole genome shotgun (WGS) entry which is preliminary data.</text>
</comment>
<dbReference type="PROSITE" id="PS50157">
    <property type="entry name" value="ZINC_FINGER_C2H2_2"/>
    <property type="match status" value="4"/>
</dbReference>
<sequence length="235" mass="27306">MGERPRWPCTFPGCGKIYLSKWNLSAHVTKDHSQNAARFPCTLCEKEFKTRYNLERHISTHTTEKTYKCATCGRSFAQMDTLKLHEMSHLDKDARPVLRCHLCPANFYSRPGLYLHIKATHENRRNYSCTFCAKKFAVSFSLKCHVDARHPENKEIINFCDQCEYKSHSKYNLYKHKSPPYCESTPMLLLQKIFFQLSGFGQPLQSTAHAREVKIEKCVFMVILASIKTYAFFGV</sequence>
<dbReference type="Gene3D" id="3.30.160.60">
    <property type="entry name" value="Classic Zinc Finger"/>
    <property type="match status" value="4"/>
</dbReference>
<evidence type="ECO:0000313" key="10">
    <source>
        <dbReference type="EMBL" id="OXA37731.1"/>
    </source>
</evidence>
<dbReference type="GO" id="GO:0008270">
    <property type="term" value="F:zinc ion binding"/>
    <property type="evidence" value="ECO:0007669"/>
    <property type="project" value="UniProtKB-KW"/>
</dbReference>
<keyword evidence="4 8" id="KW-0863">Zinc-finger</keyword>
<evidence type="ECO:0000256" key="3">
    <source>
        <dbReference type="ARBA" id="ARBA00022737"/>
    </source>
</evidence>
<dbReference type="FunFam" id="3.30.160.60:FF:000446">
    <property type="entry name" value="Zinc finger protein"/>
    <property type="match status" value="1"/>
</dbReference>
<dbReference type="EMBL" id="LNIX01000053">
    <property type="protein sequence ID" value="OXA37731.1"/>
    <property type="molecule type" value="Genomic_DNA"/>
</dbReference>
<dbReference type="Pfam" id="PF00096">
    <property type="entry name" value="zf-C2H2"/>
    <property type="match status" value="2"/>
</dbReference>
<evidence type="ECO:0000256" key="4">
    <source>
        <dbReference type="ARBA" id="ARBA00022771"/>
    </source>
</evidence>
<dbReference type="FunFam" id="3.30.160.60:FF:000100">
    <property type="entry name" value="Zinc finger 45-like"/>
    <property type="match status" value="1"/>
</dbReference>
<evidence type="ECO:0000259" key="9">
    <source>
        <dbReference type="PROSITE" id="PS50157"/>
    </source>
</evidence>
<evidence type="ECO:0000256" key="2">
    <source>
        <dbReference type="ARBA" id="ARBA00022723"/>
    </source>
</evidence>
<keyword evidence="5" id="KW-0862">Zinc</keyword>
<gene>
    <name evidence="10" type="ORF">Fcan01_27556</name>
</gene>
<dbReference type="InterPro" id="IPR050331">
    <property type="entry name" value="Zinc_finger"/>
</dbReference>
<dbReference type="PANTHER" id="PTHR16515:SF49">
    <property type="entry name" value="GASTRULA ZINC FINGER PROTEIN XLCGF49.1-LIKE-RELATED"/>
    <property type="match status" value="1"/>
</dbReference>
<feature type="domain" description="C2H2-type" evidence="9">
    <location>
        <begin position="67"/>
        <end position="94"/>
    </location>
</feature>
<dbReference type="OMA" id="HECEECS"/>
<keyword evidence="11" id="KW-1185">Reference proteome</keyword>
<dbReference type="STRING" id="158441.A0A226CZA2"/>
<name>A0A226CZA2_FOLCA</name>
<dbReference type="SMART" id="SM00355">
    <property type="entry name" value="ZnF_C2H2"/>
    <property type="match status" value="6"/>
</dbReference>
<feature type="domain" description="C2H2-type" evidence="9">
    <location>
        <begin position="127"/>
        <end position="155"/>
    </location>
</feature>
<dbReference type="SUPFAM" id="SSF57667">
    <property type="entry name" value="beta-beta-alpha zinc fingers"/>
    <property type="match status" value="2"/>
</dbReference>
<organism evidence="10 11">
    <name type="scientific">Folsomia candida</name>
    <name type="common">Springtail</name>
    <dbReference type="NCBI Taxonomy" id="158441"/>
    <lineage>
        <taxon>Eukaryota</taxon>
        <taxon>Metazoa</taxon>
        <taxon>Ecdysozoa</taxon>
        <taxon>Arthropoda</taxon>
        <taxon>Hexapoda</taxon>
        <taxon>Collembola</taxon>
        <taxon>Entomobryomorpha</taxon>
        <taxon>Isotomoidea</taxon>
        <taxon>Isotomidae</taxon>
        <taxon>Proisotominae</taxon>
        <taxon>Folsomia</taxon>
    </lineage>
</organism>
<evidence type="ECO:0000313" key="11">
    <source>
        <dbReference type="Proteomes" id="UP000198287"/>
    </source>
</evidence>
<evidence type="ECO:0000256" key="1">
    <source>
        <dbReference type="ARBA" id="ARBA00004123"/>
    </source>
</evidence>
<dbReference type="InterPro" id="IPR036236">
    <property type="entry name" value="Znf_C2H2_sf"/>
</dbReference>
<evidence type="ECO:0000256" key="6">
    <source>
        <dbReference type="ARBA" id="ARBA00023125"/>
    </source>
</evidence>
<reference evidence="10 11" key="1">
    <citation type="submission" date="2015-12" db="EMBL/GenBank/DDBJ databases">
        <title>The genome of Folsomia candida.</title>
        <authorList>
            <person name="Faddeeva A."/>
            <person name="Derks M.F."/>
            <person name="Anvar Y."/>
            <person name="Smit S."/>
            <person name="Van Straalen N."/>
            <person name="Roelofs D."/>
        </authorList>
    </citation>
    <scope>NUCLEOTIDE SEQUENCE [LARGE SCALE GENOMIC DNA]</scope>
    <source>
        <strain evidence="10 11">VU population</strain>
        <tissue evidence="10">Whole body</tissue>
    </source>
</reference>
<accession>A0A226CZA2</accession>
<dbReference type="PROSITE" id="PS00028">
    <property type="entry name" value="ZINC_FINGER_C2H2_1"/>
    <property type="match status" value="4"/>
</dbReference>
<evidence type="ECO:0000256" key="7">
    <source>
        <dbReference type="ARBA" id="ARBA00023242"/>
    </source>
</evidence>
<proteinExistence type="predicted"/>
<comment type="subcellular location">
    <subcellularLocation>
        <location evidence="1">Nucleus</location>
    </subcellularLocation>
</comment>
<keyword evidence="3" id="KW-0677">Repeat</keyword>
<dbReference type="GO" id="GO:0003677">
    <property type="term" value="F:DNA binding"/>
    <property type="evidence" value="ECO:0007669"/>
    <property type="project" value="UniProtKB-KW"/>
</dbReference>
<feature type="domain" description="C2H2-type" evidence="9">
    <location>
        <begin position="39"/>
        <end position="66"/>
    </location>
</feature>
<dbReference type="PANTHER" id="PTHR16515">
    <property type="entry name" value="PR DOMAIN ZINC FINGER PROTEIN"/>
    <property type="match status" value="1"/>
</dbReference>